<gene>
    <name evidence="2" type="ORF">D6858_12095</name>
</gene>
<dbReference type="Gene3D" id="2.60.40.1890">
    <property type="entry name" value="PCu(A)C copper chaperone"/>
    <property type="match status" value="1"/>
</dbReference>
<dbReference type="InterPro" id="IPR007410">
    <property type="entry name" value="LpqE-like"/>
</dbReference>
<keyword evidence="3" id="KW-1185">Reference proteome</keyword>
<dbReference type="PANTHER" id="PTHR36302">
    <property type="entry name" value="BLR7088 PROTEIN"/>
    <property type="match status" value="1"/>
</dbReference>
<dbReference type="Pfam" id="PF04314">
    <property type="entry name" value="PCuAC"/>
    <property type="match status" value="1"/>
</dbReference>
<dbReference type="InterPro" id="IPR058248">
    <property type="entry name" value="Lxx211020-like"/>
</dbReference>
<dbReference type="PROSITE" id="PS51257">
    <property type="entry name" value="PROKAR_LIPOPROTEIN"/>
    <property type="match status" value="1"/>
</dbReference>
<comment type="caution">
    <text evidence="2">The sequence shown here is derived from an EMBL/GenBank/DDBJ whole genome shotgun (WGS) entry which is preliminary data.</text>
</comment>
<sequence>MNKSLFAALLLAGTLSLTACGNDTQTTENEPEAAQSGIPGLTVSNARMVLNAVPGNPAAVYFDLTYDGDDSFALDRGAVEGAKKAMFHDYGEYDFKVQMMDMLPVPIKKGDKIEFKPGGKHLMVMDPPKDLKPGDKVNVTITVSGGANQTFPAEVKAAGSEE</sequence>
<dbReference type="SUPFAM" id="SSF110087">
    <property type="entry name" value="DR1885-like metal-binding protein"/>
    <property type="match status" value="1"/>
</dbReference>
<reference evidence="2 3" key="1">
    <citation type="submission" date="2018-09" db="EMBL/GenBank/DDBJ databases">
        <title>Altererythrobacter sp.Ery1 and Ery12, the genome sequencing of novel strains in genus Alterythrobacter.</title>
        <authorList>
            <person name="Cheng H."/>
            <person name="Wu Y.-H."/>
            <person name="Fang C."/>
            <person name="Xu X.-W."/>
        </authorList>
    </citation>
    <scope>NUCLEOTIDE SEQUENCE [LARGE SCALE GENOMIC DNA]</scope>
    <source>
        <strain evidence="2 3">Ery12</strain>
    </source>
</reference>
<name>A0A419QZJ0_9SPHN</name>
<feature type="signal peptide" evidence="1">
    <location>
        <begin position="1"/>
        <end position="19"/>
    </location>
</feature>
<protein>
    <submittedName>
        <fullName evidence="2">Copper chaperone PCu(A)C</fullName>
    </submittedName>
</protein>
<dbReference type="OrthoDB" id="9796962at2"/>
<dbReference type="Proteomes" id="UP000284322">
    <property type="component" value="Unassembled WGS sequence"/>
</dbReference>
<dbReference type="RefSeq" id="WP_120111246.1">
    <property type="nucleotide sequence ID" value="NZ_RAHJ01000020.1"/>
</dbReference>
<evidence type="ECO:0000313" key="2">
    <source>
        <dbReference type="EMBL" id="RJX66412.1"/>
    </source>
</evidence>
<dbReference type="InterPro" id="IPR036182">
    <property type="entry name" value="PCuAC_sf"/>
</dbReference>
<dbReference type="PANTHER" id="PTHR36302:SF1">
    <property type="entry name" value="COPPER CHAPERONE PCU(A)C"/>
    <property type="match status" value="1"/>
</dbReference>
<feature type="chain" id="PRO_5018971704" evidence="1">
    <location>
        <begin position="20"/>
        <end position="162"/>
    </location>
</feature>
<proteinExistence type="predicted"/>
<evidence type="ECO:0000256" key="1">
    <source>
        <dbReference type="SAM" id="SignalP"/>
    </source>
</evidence>
<accession>A0A419QZJ0</accession>
<organism evidence="2 3">
    <name type="scientific">Tsuneonella suprasediminis</name>
    <dbReference type="NCBI Taxonomy" id="2306996"/>
    <lineage>
        <taxon>Bacteria</taxon>
        <taxon>Pseudomonadati</taxon>
        <taxon>Pseudomonadota</taxon>
        <taxon>Alphaproteobacteria</taxon>
        <taxon>Sphingomonadales</taxon>
        <taxon>Erythrobacteraceae</taxon>
        <taxon>Tsuneonella</taxon>
    </lineage>
</organism>
<dbReference type="AlphaFoldDB" id="A0A419QZJ0"/>
<keyword evidence="1" id="KW-0732">Signal</keyword>
<evidence type="ECO:0000313" key="3">
    <source>
        <dbReference type="Proteomes" id="UP000284322"/>
    </source>
</evidence>
<dbReference type="EMBL" id="RAHJ01000020">
    <property type="protein sequence ID" value="RJX66412.1"/>
    <property type="molecule type" value="Genomic_DNA"/>
</dbReference>